<dbReference type="GO" id="GO:0051726">
    <property type="term" value="P:regulation of cell cycle"/>
    <property type="evidence" value="ECO:0007669"/>
    <property type="project" value="InterPro"/>
</dbReference>
<evidence type="ECO:0000256" key="3">
    <source>
        <dbReference type="ARBA" id="ARBA00022618"/>
    </source>
</evidence>
<dbReference type="FunCoup" id="A0A3P8VBY1">
    <property type="interactions" value="450"/>
</dbReference>
<dbReference type="GeneID" id="103385141"/>
<feature type="domain" description="Cyclin N-terminal" evidence="6">
    <location>
        <begin position="431"/>
        <end position="518"/>
    </location>
</feature>
<evidence type="ECO:0000256" key="2">
    <source>
        <dbReference type="ARBA" id="ARBA00022553"/>
    </source>
</evidence>
<sequence length="538" mass="59472">MAAAAACGQHSAAVPPASKKPHTNRENSRRNRENSRRRQAALLFLSNISLDGRPVHSNTAENAGSRSQKETDLEAADAGCSAAAAAGLCPELVSGHTSNDRLLSSLAASGNCGNVNSPTSSRTGILNIPPILVLPSEPGIDDLGSEEVLLGCRRGSLSIPVNSNLLSPSPSNISLLPSPLGHRKSSTLLSVQSCNSVSSEPRQRTRNLSGGSPRPRHNKKTHFIKNMKQYDTRGSRIVLICAKRSLCAAFSVLPYGESFYLSDPTLNHPRRRHSSGNISTLEMLPGLEGFHLDTYGRSVSYAQFLYPTNALVRQKPSSTSDLNLQIPVSRSTRSMTGRNCPPSRLNSTVGLDLGLDDVTDYDANLLSDHQWPCGKHKRVLIFASYMTTVIEYVKPSDLKKDMNETFKEKFPHIKLTLSKIRSLKREMRVFGEDCDLQPVTTAMAYVYFEKLVLQGRLNKQNRKLVSAACILLAAKISSDLKKQEVKHLIDKLEERFRISRRELISFEFTILVALEMALYLPESKVMPHYRRLVQQQQL</sequence>
<dbReference type="Gene3D" id="1.10.472.10">
    <property type="entry name" value="Cyclin-like"/>
    <property type="match status" value="1"/>
</dbReference>
<keyword evidence="3" id="KW-0132">Cell division</keyword>
<dbReference type="KEGG" id="csem:103385141"/>
<dbReference type="FunFam" id="1.10.472.10:FF:000020">
    <property type="entry name" value="CDK5 and ABL1 enzyme substrate 1"/>
    <property type="match status" value="1"/>
</dbReference>
<dbReference type="CTD" id="564291"/>
<dbReference type="GO" id="GO:0005829">
    <property type="term" value="C:cytosol"/>
    <property type="evidence" value="ECO:0007669"/>
    <property type="project" value="UniProtKB-ARBA"/>
</dbReference>
<feature type="region of interest" description="Disordered" evidence="5">
    <location>
        <begin position="1"/>
        <end position="36"/>
    </location>
</feature>
<organism evidence="7 8">
    <name type="scientific">Cynoglossus semilaevis</name>
    <name type="common">Tongue sole</name>
    <dbReference type="NCBI Taxonomy" id="244447"/>
    <lineage>
        <taxon>Eukaryota</taxon>
        <taxon>Metazoa</taxon>
        <taxon>Chordata</taxon>
        <taxon>Craniata</taxon>
        <taxon>Vertebrata</taxon>
        <taxon>Euteleostomi</taxon>
        <taxon>Actinopterygii</taxon>
        <taxon>Neopterygii</taxon>
        <taxon>Teleostei</taxon>
        <taxon>Neoteleostei</taxon>
        <taxon>Acanthomorphata</taxon>
        <taxon>Carangaria</taxon>
        <taxon>Pleuronectiformes</taxon>
        <taxon>Pleuronectoidei</taxon>
        <taxon>Cynoglossidae</taxon>
        <taxon>Cynoglossinae</taxon>
        <taxon>Cynoglossus</taxon>
    </lineage>
</organism>
<keyword evidence="8" id="KW-1185">Reference proteome</keyword>
<name>A0A3P8VBY1_CYNSE</name>
<feature type="compositionally biased region" description="Low complexity" evidence="5">
    <location>
        <begin position="1"/>
        <end position="13"/>
    </location>
</feature>
<accession>A0A3P8VBY1</accession>
<dbReference type="PANTHER" id="PTHR22896:SF3">
    <property type="entry name" value="CDK5 AND ABL1 ENZYME SUBSTRATE 2"/>
    <property type="match status" value="1"/>
</dbReference>
<dbReference type="PIRSF" id="PIRSF025798">
    <property type="entry name" value="Cables"/>
    <property type="match status" value="1"/>
</dbReference>
<proteinExistence type="inferred from homology"/>
<dbReference type="OrthoDB" id="5353095at2759"/>
<reference evidence="7" key="2">
    <citation type="submission" date="2025-08" db="UniProtKB">
        <authorList>
            <consortium name="Ensembl"/>
        </authorList>
    </citation>
    <scope>IDENTIFICATION</scope>
</reference>
<feature type="compositionally biased region" description="Basic and acidic residues" evidence="5">
    <location>
        <begin position="23"/>
        <end position="36"/>
    </location>
</feature>
<evidence type="ECO:0000256" key="5">
    <source>
        <dbReference type="SAM" id="MobiDB-lite"/>
    </source>
</evidence>
<feature type="compositionally biased region" description="Polar residues" evidence="5">
    <location>
        <begin position="193"/>
        <end position="210"/>
    </location>
</feature>
<dbReference type="InterPro" id="IPR036915">
    <property type="entry name" value="Cyclin-like_sf"/>
</dbReference>
<dbReference type="GO" id="GO:0051301">
    <property type="term" value="P:cell division"/>
    <property type="evidence" value="ECO:0007669"/>
    <property type="project" value="UniProtKB-KW"/>
</dbReference>
<dbReference type="Pfam" id="PF00134">
    <property type="entry name" value="Cyclin_N"/>
    <property type="match status" value="1"/>
</dbReference>
<reference evidence="7 8" key="1">
    <citation type="journal article" date="2014" name="Nat. Genet.">
        <title>Whole-genome sequence of a flatfish provides insights into ZW sex chromosome evolution and adaptation to a benthic lifestyle.</title>
        <authorList>
            <person name="Chen S."/>
            <person name="Zhang G."/>
            <person name="Shao C."/>
            <person name="Huang Q."/>
            <person name="Liu G."/>
            <person name="Zhang P."/>
            <person name="Song W."/>
            <person name="An N."/>
            <person name="Chalopin D."/>
            <person name="Volff J.N."/>
            <person name="Hong Y."/>
            <person name="Li Q."/>
            <person name="Sha Z."/>
            <person name="Zhou H."/>
            <person name="Xie M."/>
            <person name="Yu Q."/>
            <person name="Liu Y."/>
            <person name="Xiang H."/>
            <person name="Wang N."/>
            <person name="Wu K."/>
            <person name="Yang C."/>
            <person name="Zhou Q."/>
            <person name="Liao X."/>
            <person name="Yang L."/>
            <person name="Hu Q."/>
            <person name="Zhang J."/>
            <person name="Meng L."/>
            <person name="Jin L."/>
            <person name="Tian Y."/>
            <person name="Lian J."/>
            <person name="Yang J."/>
            <person name="Miao G."/>
            <person name="Liu S."/>
            <person name="Liang Z."/>
            <person name="Yan F."/>
            <person name="Li Y."/>
            <person name="Sun B."/>
            <person name="Zhang H."/>
            <person name="Zhang J."/>
            <person name="Zhu Y."/>
            <person name="Du M."/>
            <person name="Zhao Y."/>
            <person name="Schartl M."/>
            <person name="Tang Q."/>
            <person name="Wang J."/>
        </authorList>
    </citation>
    <scope>NUCLEOTIDE SEQUENCE</scope>
</reference>
<protein>
    <submittedName>
        <fullName evidence="7">Cdk5 and Abl enzyme substrate 2</fullName>
    </submittedName>
</protein>
<comment type="similarity">
    <text evidence="1">Belongs to the cyclin family.</text>
</comment>
<evidence type="ECO:0000256" key="1">
    <source>
        <dbReference type="ARBA" id="ARBA00008742"/>
    </source>
</evidence>
<evidence type="ECO:0000256" key="4">
    <source>
        <dbReference type="ARBA" id="ARBA00023306"/>
    </source>
</evidence>
<dbReference type="InParanoid" id="A0A3P8VBY1"/>
<keyword evidence="4" id="KW-0131">Cell cycle</keyword>
<evidence type="ECO:0000313" key="8">
    <source>
        <dbReference type="Proteomes" id="UP000265120"/>
    </source>
</evidence>
<dbReference type="RefSeq" id="XP_008317147.1">
    <property type="nucleotide sequence ID" value="XM_008318925.2"/>
</dbReference>
<reference evidence="7" key="3">
    <citation type="submission" date="2025-09" db="UniProtKB">
        <authorList>
            <consortium name="Ensembl"/>
        </authorList>
    </citation>
    <scope>IDENTIFICATION</scope>
</reference>
<dbReference type="InterPro" id="IPR006671">
    <property type="entry name" value="Cyclin_N"/>
</dbReference>
<dbReference type="GeneTree" id="ENSGT00400000022086"/>
<dbReference type="InterPro" id="IPR012388">
    <property type="entry name" value="CABLES1/2"/>
</dbReference>
<dbReference type="SUPFAM" id="SSF47954">
    <property type="entry name" value="Cyclin-like"/>
    <property type="match status" value="1"/>
</dbReference>
<evidence type="ECO:0000259" key="6">
    <source>
        <dbReference type="Pfam" id="PF00134"/>
    </source>
</evidence>
<evidence type="ECO:0000313" key="7">
    <source>
        <dbReference type="Ensembl" id="ENSCSEP00000012823.1"/>
    </source>
</evidence>
<feature type="region of interest" description="Disordered" evidence="5">
    <location>
        <begin position="193"/>
        <end position="219"/>
    </location>
</feature>
<dbReference type="PANTHER" id="PTHR22896">
    <property type="entry name" value="CDK5 AND ABL1 ENZYME SUBSTRATE 1"/>
    <property type="match status" value="1"/>
</dbReference>
<dbReference type="AlphaFoldDB" id="A0A3P8VBY1"/>
<dbReference type="Ensembl" id="ENSCSET00000012979.1">
    <property type="protein sequence ID" value="ENSCSEP00000012823.1"/>
    <property type="gene ID" value="ENSCSEG00000008296.1"/>
</dbReference>
<dbReference type="Proteomes" id="UP000265120">
    <property type="component" value="Chromosome 10"/>
</dbReference>
<dbReference type="STRING" id="244447.ENSCSEP00000012823"/>
<keyword evidence="2" id="KW-0597">Phosphoprotein</keyword>
<dbReference type="OMA" id="QIPMSRS"/>